<feature type="coiled-coil region" evidence="1">
    <location>
        <begin position="174"/>
        <end position="237"/>
    </location>
</feature>
<dbReference type="VEuPathDB" id="FungiDB:H257_01258"/>
<dbReference type="EMBL" id="QUTC01005769">
    <property type="protein sequence ID" value="RHY55916.1"/>
    <property type="molecule type" value="Genomic_DNA"/>
</dbReference>
<reference evidence="2 3" key="1">
    <citation type="submission" date="2018-08" db="EMBL/GenBank/DDBJ databases">
        <title>Aphanomyces genome sequencing and annotation.</title>
        <authorList>
            <person name="Minardi D."/>
            <person name="Oidtmann B."/>
            <person name="Van Der Giezen M."/>
            <person name="Studholme D.J."/>
        </authorList>
    </citation>
    <scope>NUCLEOTIDE SEQUENCE [LARGE SCALE GENOMIC DNA]</scope>
    <source>
        <strain evidence="2 3">SA</strain>
    </source>
</reference>
<organism evidence="2 3">
    <name type="scientific">Aphanomyces astaci</name>
    <name type="common">Crayfish plague agent</name>
    <dbReference type="NCBI Taxonomy" id="112090"/>
    <lineage>
        <taxon>Eukaryota</taxon>
        <taxon>Sar</taxon>
        <taxon>Stramenopiles</taxon>
        <taxon>Oomycota</taxon>
        <taxon>Saprolegniomycetes</taxon>
        <taxon>Saprolegniales</taxon>
        <taxon>Verrucalvaceae</taxon>
        <taxon>Aphanomyces</taxon>
    </lineage>
</organism>
<protein>
    <submittedName>
        <fullName evidence="2">Uncharacterized protein</fullName>
    </submittedName>
</protein>
<name>A0A397D4I1_APHAT</name>
<comment type="caution">
    <text evidence="2">The sequence shown here is derived from an EMBL/GenBank/DDBJ whole genome shotgun (WGS) entry which is preliminary data.</text>
</comment>
<keyword evidence="1" id="KW-0175">Coiled coil</keyword>
<dbReference type="AlphaFoldDB" id="A0A397D4I1"/>
<gene>
    <name evidence="2" type="ORF">DYB38_003306</name>
</gene>
<proteinExistence type="predicted"/>
<dbReference type="Proteomes" id="UP000265716">
    <property type="component" value="Unassembled WGS sequence"/>
</dbReference>
<evidence type="ECO:0000313" key="2">
    <source>
        <dbReference type="EMBL" id="RHY55916.1"/>
    </source>
</evidence>
<evidence type="ECO:0000313" key="3">
    <source>
        <dbReference type="Proteomes" id="UP000265716"/>
    </source>
</evidence>
<accession>A0A397D4I1</accession>
<evidence type="ECO:0000256" key="1">
    <source>
        <dbReference type="SAM" id="Coils"/>
    </source>
</evidence>
<sequence>MEVPVLARRDGKEGCQTNCWHTLHLSPGSDVALIRALLRWGEGKCQRSLEHLKSLDLPIVNRLISATATVAGRIGLQGWVDSIVQCCDPLTAALDKFLAQNLLTTLAFALDQSSQQESGRERGLEERIMQLELHVEELHTKWLNEVHDKEQVVHELHDVRRMNDVVATSHAATVSKLEDQLALLKRKMVADQEAMATGSDLQVGHLESELAVAKQQCGRLQDEKAVLSAKLARTEQKLVWAMLLLTIRTQNDQKTTSVTGTV</sequence>